<feature type="non-terminal residue" evidence="1">
    <location>
        <position position="1"/>
    </location>
</feature>
<keyword evidence="2" id="KW-1185">Reference proteome</keyword>
<protein>
    <submittedName>
        <fullName evidence="1">Uncharacterized protein</fullName>
    </submittedName>
</protein>
<reference evidence="1 2" key="1">
    <citation type="journal article" date="2018" name="Front. Plant Sci.">
        <title>Red Clover (Trifolium pratense) and Zigzag Clover (T. medium) - A Picture of Genomic Similarities and Differences.</title>
        <authorList>
            <person name="Dluhosova J."/>
            <person name="Istvanek J."/>
            <person name="Nedelnik J."/>
            <person name="Repkova J."/>
        </authorList>
    </citation>
    <scope>NUCLEOTIDE SEQUENCE [LARGE SCALE GENOMIC DNA]</scope>
    <source>
        <strain evidence="2">cv. 10/8</strain>
        <tissue evidence="1">Leaf</tissue>
    </source>
</reference>
<evidence type="ECO:0000313" key="2">
    <source>
        <dbReference type="Proteomes" id="UP000265520"/>
    </source>
</evidence>
<name>A0A392WCM5_9FABA</name>
<proteinExistence type="predicted"/>
<dbReference type="Proteomes" id="UP000265520">
    <property type="component" value="Unassembled WGS sequence"/>
</dbReference>
<sequence>SVLRLRTEVDQGGRVVRTLYERRSLEVDIGAATVDATGVS</sequence>
<evidence type="ECO:0000313" key="1">
    <source>
        <dbReference type="EMBL" id="MCI97539.1"/>
    </source>
</evidence>
<dbReference type="AlphaFoldDB" id="A0A392WCM5"/>
<organism evidence="1 2">
    <name type="scientific">Trifolium medium</name>
    <dbReference type="NCBI Taxonomy" id="97028"/>
    <lineage>
        <taxon>Eukaryota</taxon>
        <taxon>Viridiplantae</taxon>
        <taxon>Streptophyta</taxon>
        <taxon>Embryophyta</taxon>
        <taxon>Tracheophyta</taxon>
        <taxon>Spermatophyta</taxon>
        <taxon>Magnoliopsida</taxon>
        <taxon>eudicotyledons</taxon>
        <taxon>Gunneridae</taxon>
        <taxon>Pentapetalae</taxon>
        <taxon>rosids</taxon>
        <taxon>fabids</taxon>
        <taxon>Fabales</taxon>
        <taxon>Fabaceae</taxon>
        <taxon>Papilionoideae</taxon>
        <taxon>50 kb inversion clade</taxon>
        <taxon>NPAAA clade</taxon>
        <taxon>Hologalegina</taxon>
        <taxon>IRL clade</taxon>
        <taxon>Trifolieae</taxon>
        <taxon>Trifolium</taxon>
    </lineage>
</organism>
<comment type="caution">
    <text evidence="1">The sequence shown here is derived from an EMBL/GenBank/DDBJ whole genome shotgun (WGS) entry which is preliminary data.</text>
</comment>
<dbReference type="EMBL" id="LXQA011446868">
    <property type="protein sequence ID" value="MCI97539.1"/>
    <property type="molecule type" value="Genomic_DNA"/>
</dbReference>
<accession>A0A392WCM5</accession>